<feature type="transmembrane region" description="Helical" evidence="2">
    <location>
        <begin position="163"/>
        <end position="184"/>
    </location>
</feature>
<dbReference type="EMBL" id="CP000733">
    <property type="protein sequence ID" value="ABS77894.2"/>
    <property type="molecule type" value="Genomic_DNA"/>
</dbReference>
<dbReference type="HOGENOM" id="CLU_089905_1_0_6"/>
<keyword evidence="2" id="KW-0812">Transmembrane</keyword>
<name>A9KDE2_COXBN</name>
<evidence type="ECO:0000256" key="2">
    <source>
        <dbReference type="SAM" id="Phobius"/>
    </source>
</evidence>
<evidence type="ECO:0000313" key="3">
    <source>
        <dbReference type="EMBL" id="ABS77894.2"/>
    </source>
</evidence>
<keyword evidence="2" id="KW-1133">Transmembrane helix</keyword>
<sequence length="193" mass="21941">MMTAFTNAGIFLVGLIFDLYIIILMLRLLMQKLGASYYNPISQVVIRLTNIFVSPLQRIIPGFKGFDLAIVLLLVLLEFIQVLLLLWLRAGWLPKFSGLVIIVIATLGNKFLNLYFYAIILRVVMSWIASLQHNPIAEIIFLITEPLMRPIRRLIPSIAGFDFSPIVLLILLQLISILVFRPLIEFGTQLALM</sequence>
<comment type="similarity">
    <text evidence="1">Belongs to the YggT family.</text>
</comment>
<dbReference type="KEGG" id="cbd:CBUD_2188"/>
<evidence type="ECO:0000313" key="4">
    <source>
        <dbReference type="Proteomes" id="UP000008555"/>
    </source>
</evidence>
<dbReference type="Pfam" id="PF02325">
    <property type="entry name" value="CCB3_YggT"/>
    <property type="match status" value="2"/>
</dbReference>
<dbReference type="PANTHER" id="PTHR33219:SF14">
    <property type="entry name" value="PROTEIN COFACTOR ASSEMBLY OF COMPLEX C SUBUNIT B CCB3, CHLOROPLASTIC-RELATED"/>
    <property type="match status" value="1"/>
</dbReference>
<reference evidence="3 4" key="1">
    <citation type="journal article" date="2009" name="Infect. Immun.">
        <title>Comparative genomics reveal extensive transposon-mediated genomic plasticity and diversity among potential effector proteins within the genus Coxiella.</title>
        <authorList>
            <person name="Beare P.A."/>
            <person name="Unsworth N."/>
            <person name="Andoh M."/>
            <person name="Voth D.E."/>
            <person name="Omsland A."/>
            <person name="Gilk S.D."/>
            <person name="Williams K.P."/>
            <person name="Sobral B.W."/>
            <person name="Kupko J.J.III."/>
            <person name="Porcella S.F."/>
            <person name="Samuel J.E."/>
            <person name="Heinzen R.A."/>
        </authorList>
    </citation>
    <scope>NUCLEOTIDE SEQUENCE [LARGE SCALE GENOMIC DNA]</scope>
    <source>
        <strain evidence="3 4">Dugway 5J108-111</strain>
    </source>
</reference>
<organism evidence="3 4">
    <name type="scientific">Coxiella burnetii (strain Dugway 5J108-111)</name>
    <dbReference type="NCBI Taxonomy" id="434922"/>
    <lineage>
        <taxon>Bacteria</taxon>
        <taxon>Pseudomonadati</taxon>
        <taxon>Pseudomonadota</taxon>
        <taxon>Gammaproteobacteria</taxon>
        <taxon>Legionellales</taxon>
        <taxon>Coxiellaceae</taxon>
        <taxon>Coxiella</taxon>
    </lineage>
</organism>
<dbReference type="RefSeq" id="WP_011997466.1">
    <property type="nucleotide sequence ID" value="NC_009727.1"/>
</dbReference>
<gene>
    <name evidence="3" type="ordered locus">CBUD_2188</name>
</gene>
<proteinExistence type="inferred from homology"/>
<evidence type="ECO:0000256" key="1">
    <source>
        <dbReference type="ARBA" id="ARBA00010894"/>
    </source>
</evidence>
<dbReference type="GO" id="GO:0016020">
    <property type="term" value="C:membrane"/>
    <property type="evidence" value="ECO:0007669"/>
    <property type="project" value="InterPro"/>
</dbReference>
<dbReference type="InterPro" id="IPR003425">
    <property type="entry name" value="CCB3/YggT"/>
</dbReference>
<accession>A9KDE2</accession>
<feature type="transmembrane region" description="Helical" evidence="2">
    <location>
        <begin position="68"/>
        <end position="90"/>
    </location>
</feature>
<dbReference type="AlphaFoldDB" id="A9KDE2"/>
<dbReference type="Proteomes" id="UP000008555">
    <property type="component" value="Chromosome"/>
</dbReference>
<feature type="transmembrane region" description="Helical" evidence="2">
    <location>
        <begin position="96"/>
        <end position="116"/>
    </location>
</feature>
<dbReference type="PANTHER" id="PTHR33219">
    <property type="entry name" value="YLMG HOMOLOG PROTEIN 2, CHLOROPLASTIC"/>
    <property type="match status" value="1"/>
</dbReference>
<feature type="transmembrane region" description="Helical" evidence="2">
    <location>
        <begin position="6"/>
        <end position="29"/>
    </location>
</feature>
<protein>
    <submittedName>
        <fullName evidence="3">Integral membrane protein</fullName>
    </submittedName>
</protein>
<keyword evidence="2" id="KW-0472">Membrane</keyword>